<evidence type="ECO:0000256" key="1">
    <source>
        <dbReference type="SAM" id="MobiDB-lite"/>
    </source>
</evidence>
<accession>A0A8R1UYL1</accession>
<sequence length="296" mass="32434">MPLSPGHAIQRPIVLSPSNLIDNWAPPYTIDVPPGFSPSSFTRPNTVKTSPKMGLASGKVYKRGMHNALLLTTASSHDERTTDEERERERRETVEKVHYSLLLLSCMSLSSILLSLVALVFFLTATSPPGATIVGGVQRSGLSTSSAPLIFAPTAYPLAVEVLQEIINSLDVIVMVTSLASFFCSTFQIYFSLRQLKHSPNDVYTVIEYLRSNSFTRIVVYSFWFASVLAFIVVIVLTALLSPYRGSISKGVALSSGVSALVLCGIAILRSAWLFSRNTLMATRSIRKFDNYSTLV</sequence>
<dbReference type="Proteomes" id="UP000005239">
    <property type="component" value="Unassembled WGS sequence"/>
</dbReference>
<keyword evidence="2" id="KW-0472">Membrane</keyword>
<reference evidence="4" key="1">
    <citation type="journal article" date="2008" name="Nat. Genet.">
        <title>The Pristionchus pacificus genome provides a unique perspective on nematode lifestyle and parasitism.</title>
        <authorList>
            <person name="Dieterich C."/>
            <person name="Clifton S.W."/>
            <person name="Schuster L.N."/>
            <person name="Chinwalla A."/>
            <person name="Delehaunty K."/>
            <person name="Dinkelacker I."/>
            <person name="Fulton L."/>
            <person name="Fulton R."/>
            <person name="Godfrey J."/>
            <person name="Minx P."/>
            <person name="Mitreva M."/>
            <person name="Roeseler W."/>
            <person name="Tian H."/>
            <person name="Witte H."/>
            <person name="Yang S.P."/>
            <person name="Wilson R.K."/>
            <person name="Sommer R.J."/>
        </authorList>
    </citation>
    <scope>NUCLEOTIDE SEQUENCE [LARGE SCALE GENOMIC DNA]</scope>
    <source>
        <strain evidence="4">PS312</strain>
    </source>
</reference>
<feature type="compositionally biased region" description="Basic and acidic residues" evidence="1">
    <location>
        <begin position="76"/>
        <end position="91"/>
    </location>
</feature>
<feature type="transmembrane region" description="Helical" evidence="2">
    <location>
        <begin position="172"/>
        <end position="191"/>
    </location>
</feature>
<keyword evidence="4" id="KW-1185">Reference proteome</keyword>
<organism evidence="3 4">
    <name type="scientific">Pristionchus pacificus</name>
    <name type="common">Parasitic nematode worm</name>
    <dbReference type="NCBI Taxonomy" id="54126"/>
    <lineage>
        <taxon>Eukaryota</taxon>
        <taxon>Metazoa</taxon>
        <taxon>Ecdysozoa</taxon>
        <taxon>Nematoda</taxon>
        <taxon>Chromadorea</taxon>
        <taxon>Rhabditida</taxon>
        <taxon>Rhabditina</taxon>
        <taxon>Diplogasteromorpha</taxon>
        <taxon>Diplogasteroidea</taxon>
        <taxon>Neodiplogasteridae</taxon>
        <taxon>Pristionchus</taxon>
    </lineage>
</organism>
<feature type="region of interest" description="Disordered" evidence="1">
    <location>
        <begin position="72"/>
        <end position="91"/>
    </location>
</feature>
<reference evidence="3" key="2">
    <citation type="submission" date="2022-06" db="UniProtKB">
        <authorList>
            <consortium name="EnsemblMetazoa"/>
        </authorList>
    </citation>
    <scope>IDENTIFICATION</scope>
    <source>
        <strain evidence="3">PS312</strain>
    </source>
</reference>
<keyword evidence="2" id="KW-1133">Transmembrane helix</keyword>
<dbReference type="Pfam" id="PF15038">
    <property type="entry name" value="Jiraiya"/>
    <property type="match status" value="1"/>
</dbReference>
<name>A0A2A6BGQ2_PRIPA</name>
<protein>
    <submittedName>
        <fullName evidence="3">Uncharacterized protein</fullName>
    </submittedName>
</protein>
<proteinExistence type="predicted"/>
<evidence type="ECO:0000313" key="4">
    <source>
        <dbReference type="Proteomes" id="UP000005239"/>
    </source>
</evidence>
<accession>A0A2A6BGQ2</accession>
<evidence type="ECO:0000313" key="3">
    <source>
        <dbReference type="EnsemblMetazoa" id="PPA43455.1"/>
    </source>
</evidence>
<evidence type="ECO:0000256" key="2">
    <source>
        <dbReference type="SAM" id="Phobius"/>
    </source>
</evidence>
<feature type="transmembrane region" description="Helical" evidence="2">
    <location>
        <begin position="99"/>
        <end position="123"/>
    </location>
</feature>
<dbReference type="InterPro" id="IPR029201">
    <property type="entry name" value="Jiraiya"/>
</dbReference>
<gene>
    <name evidence="3" type="primary">WBGene00281824</name>
</gene>
<dbReference type="AlphaFoldDB" id="A0A2A6BGQ2"/>
<feature type="transmembrane region" description="Helical" evidence="2">
    <location>
        <begin position="218"/>
        <end position="241"/>
    </location>
</feature>
<dbReference type="OrthoDB" id="5832709at2759"/>
<dbReference type="EnsemblMetazoa" id="PPA43455.1">
    <property type="protein sequence ID" value="PPA43455.1"/>
    <property type="gene ID" value="WBGene00281824"/>
</dbReference>
<keyword evidence="2" id="KW-0812">Transmembrane</keyword>
<feature type="transmembrane region" description="Helical" evidence="2">
    <location>
        <begin position="253"/>
        <end position="275"/>
    </location>
</feature>